<dbReference type="EMBL" id="CP086720">
    <property type="protein sequence ID" value="WOO85955.1"/>
    <property type="molecule type" value="Genomic_DNA"/>
</dbReference>
<keyword evidence="2" id="KW-1185">Reference proteome</keyword>
<evidence type="ECO:0000313" key="1">
    <source>
        <dbReference type="EMBL" id="WOO85955.1"/>
    </source>
</evidence>
<dbReference type="Proteomes" id="UP000827549">
    <property type="component" value="Chromosome 7"/>
</dbReference>
<accession>A0AAF0YFM5</accession>
<reference evidence="1" key="1">
    <citation type="submission" date="2023-10" db="EMBL/GenBank/DDBJ databases">
        <authorList>
            <person name="Noh H."/>
        </authorList>
    </citation>
    <scope>NUCLEOTIDE SEQUENCE</scope>
    <source>
        <strain evidence="1">DUCC4014</strain>
    </source>
</reference>
<evidence type="ECO:0000313" key="2">
    <source>
        <dbReference type="Proteomes" id="UP000827549"/>
    </source>
</evidence>
<name>A0AAF0YFM5_9TREE</name>
<sequence>MPNTHDQPVRAPATPTARQQVMDELFAAVQSAVQERPVDEDLAVRKQRHVAIKALIRAVDYVTQSTESSRYDNPREGLFGNIDDHDRVSELAPEFVPIFLEFHNAIVQNCLHVNNSAAASLVVCCRRMLKGFQDFKAEPTPASLSRLRMELILSQMAHNRTIIALLRNDQKTRATAFTNLALNLGVTVLVDDDGHFTVDPDAWVTE</sequence>
<organism evidence="1 2">
    <name type="scientific">Vanrija pseudolonga</name>
    <dbReference type="NCBI Taxonomy" id="143232"/>
    <lineage>
        <taxon>Eukaryota</taxon>
        <taxon>Fungi</taxon>
        <taxon>Dikarya</taxon>
        <taxon>Basidiomycota</taxon>
        <taxon>Agaricomycotina</taxon>
        <taxon>Tremellomycetes</taxon>
        <taxon>Trichosporonales</taxon>
        <taxon>Trichosporonaceae</taxon>
        <taxon>Vanrija</taxon>
    </lineage>
</organism>
<proteinExistence type="predicted"/>
<protein>
    <submittedName>
        <fullName evidence="1">Uncharacterized protein</fullName>
    </submittedName>
</protein>
<dbReference type="RefSeq" id="XP_062631981.1">
    <property type="nucleotide sequence ID" value="XM_062775997.1"/>
</dbReference>
<dbReference type="AlphaFoldDB" id="A0AAF0YFM5"/>
<gene>
    <name evidence="1" type="ORF">LOC62_07G009444</name>
</gene>
<dbReference type="GeneID" id="87812605"/>